<dbReference type="EMBL" id="JANPWB010000003">
    <property type="protein sequence ID" value="KAJ1201273.1"/>
    <property type="molecule type" value="Genomic_DNA"/>
</dbReference>
<reference evidence="1" key="1">
    <citation type="journal article" date="2022" name="bioRxiv">
        <title>Sequencing and chromosome-scale assembly of the giantPleurodeles waltlgenome.</title>
        <authorList>
            <person name="Brown T."/>
            <person name="Elewa A."/>
            <person name="Iarovenko S."/>
            <person name="Subramanian E."/>
            <person name="Araus A.J."/>
            <person name="Petzold A."/>
            <person name="Susuki M."/>
            <person name="Suzuki K.-i.T."/>
            <person name="Hayashi T."/>
            <person name="Toyoda A."/>
            <person name="Oliveira C."/>
            <person name="Osipova E."/>
            <person name="Leigh N.D."/>
            <person name="Simon A."/>
            <person name="Yun M.H."/>
        </authorList>
    </citation>
    <scope>NUCLEOTIDE SEQUENCE</scope>
    <source>
        <strain evidence="1">20211129_DDA</strain>
        <tissue evidence="1">Liver</tissue>
    </source>
</reference>
<keyword evidence="2" id="KW-1185">Reference proteome</keyword>
<proteinExistence type="predicted"/>
<evidence type="ECO:0000313" key="1">
    <source>
        <dbReference type="EMBL" id="KAJ1201273.1"/>
    </source>
</evidence>
<name>A0AAV7VI01_PLEWA</name>
<gene>
    <name evidence="1" type="ORF">NDU88_005086</name>
</gene>
<organism evidence="1 2">
    <name type="scientific">Pleurodeles waltl</name>
    <name type="common">Iberian ribbed newt</name>
    <dbReference type="NCBI Taxonomy" id="8319"/>
    <lineage>
        <taxon>Eukaryota</taxon>
        <taxon>Metazoa</taxon>
        <taxon>Chordata</taxon>
        <taxon>Craniata</taxon>
        <taxon>Vertebrata</taxon>
        <taxon>Euteleostomi</taxon>
        <taxon>Amphibia</taxon>
        <taxon>Batrachia</taxon>
        <taxon>Caudata</taxon>
        <taxon>Salamandroidea</taxon>
        <taxon>Salamandridae</taxon>
        <taxon>Pleurodelinae</taxon>
        <taxon>Pleurodeles</taxon>
    </lineage>
</organism>
<evidence type="ECO:0000313" key="2">
    <source>
        <dbReference type="Proteomes" id="UP001066276"/>
    </source>
</evidence>
<protein>
    <submittedName>
        <fullName evidence="1">Uncharacterized protein</fullName>
    </submittedName>
</protein>
<sequence>MPVEILTFEKMVLKDIESLSTKRSYVKFNLTYDENIGLKDLREKHDIVIKAAVKGGGIVSQDIKDYQHEILRQLSDKNCYKEINADPTKQLRAEILELTTRGLDLGHDKVSRALCVISTNIGYMGPARIPLQACDAHERSGPDGEPSLHGPSAFSGIIPLPFDNGRLYTVIGSPMDQSLN</sequence>
<comment type="caution">
    <text evidence="1">The sequence shown here is derived from an EMBL/GenBank/DDBJ whole genome shotgun (WGS) entry which is preliminary data.</text>
</comment>
<dbReference type="AlphaFoldDB" id="A0AAV7VI01"/>
<dbReference type="Proteomes" id="UP001066276">
    <property type="component" value="Chromosome 2_1"/>
</dbReference>
<accession>A0AAV7VI01</accession>